<evidence type="ECO:0000313" key="4">
    <source>
        <dbReference type="EMBL" id="SFH66953.1"/>
    </source>
</evidence>
<dbReference type="Proteomes" id="UP000533017">
    <property type="component" value="Unassembled WGS sequence"/>
</dbReference>
<dbReference type="EMBL" id="JACBZA010000001">
    <property type="protein sequence ID" value="NYH86339.1"/>
    <property type="molecule type" value="Genomic_DNA"/>
</dbReference>
<dbReference type="OrthoDB" id="597632at2"/>
<feature type="transmembrane region" description="Helical" evidence="2">
    <location>
        <begin position="20"/>
        <end position="37"/>
    </location>
</feature>
<dbReference type="RefSeq" id="WP_092890317.1">
    <property type="nucleotide sequence ID" value="NZ_FOOI01000027.1"/>
</dbReference>
<evidence type="ECO:0000256" key="2">
    <source>
        <dbReference type="SAM" id="Phobius"/>
    </source>
</evidence>
<dbReference type="AlphaFoldDB" id="A0A1I3BXL4"/>
<proteinExistence type="predicted"/>
<dbReference type="GO" id="GO:0043448">
    <property type="term" value="P:alkane catabolic process"/>
    <property type="evidence" value="ECO:0007669"/>
    <property type="project" value="TreeGrafter"/>
</dbReference>
<dbReference type="PANTHER" id="PTHR39335">
    <property type="entry name" value="BLL4220 PROTEIN"/>
    <property type="match status" value="1"/>
</dbReference>
<feature type="region of interest" description="Disordered" evidence="1">
    <location>
        <begin position="41"/>
        <end position="67"/>
    </location>
</feature>
<keyword evidence="2" id="KW-0472">Membrane</keyword>
<keyword evidence="6" id="KW-1185">Reference proteome</keyword>
<reference evidence="3 6" key="2">
    <citation type="submission" date="2020-07" db="EMBL/GenBank/DDBJ databases">
        <title>Sequencing the genomes of 1000 actinobacteria strains.</title>
        <authorList>
            <person name="Klenk H.-P."/>
        </authorList>
    </citation>
    <scope>NUCLEOTIDE SEQUENCE [LARGE SCALE GENOMIC DNA]</scope>
    <source>
        <strain evidence="3 6">DSM 45117</strain>
    </source>
</reference>
<keyword evidence="2" id="KW-1133">Transmembrane helix</keyword>
<reference evidence="4 5" key="1">
    <citation type="submission" date="2016-10" db="EMBL/GenBank/DDBJ databases">
        <authorList>
            <person name="de Groot N.N."/>
        </authorList>
    </citation>
    <scope>NUCLEOTIDE SEQUENCE [LARGE SCALE GENOMIC DNA]</scope>
    <source>
        <strain evidence="4 5">CPCC 202808</strain>
    </source>
</reference>
<gene>
    <name evidence="3" type="ORF">FHR37_005190</name>
    <name evidence="4" type="ORF">SAMN05421678_12751</name>
</gene>
<dbReference type="PANTHER" id="PTHR39335:SF1">
    <property type="entry name" value="BLL4220 PROTEIN"/>
    <property type="match status" value="1"/>
</dbReference>
<accession>A0A1I3BXL4</accession>
<protein>
    <submittedName>
        <fullName evidence="3">Lipoprotein with Yx(FWY)xxD motif</fullName>
    </submittedName>
    <submittedName>
        <fullName evidence="4">Predicted lipoprotein with conserved Yx(FWY)xxD motif</fullName>
    </submittedName>
</protein>
<evidence type="ECO:0000313" key="5">
    <source>
        <dbReference type="Proteomes" id="UP000199052"/>
    </source>
</evidence>
<sequence>MVTNRARYRNGRGPHARAGVVRLAVAATVVGALLVTGCGGNPKPSQSGDPAGFVPSAPPAYTPTAGPSVLRSREIAGFSRLLTDHRGLTVYTNSGPVNSKVGVCTGSCTSVWHPVVVRTGDVADPGTLGVRIGVADRAGGLHQITVNGHRAFTFVDDKPGQARGDRFITGGPKGQTYTWRAVVVPKDAPTQVVLKPR</sequence>
<dbReference type="Proteomes" id="UP000199052">
    <property type="component" value="Unassembled WGS sequence"/>
</dbReference>
<name>A0A1I3BXL4_9ACTN</name>
<keyword evidence="2" id="KW-0812">Transmembrane</keyword>
<keyword evidence="4" id="KW-0449">Lipoprotein</keyword>
<evidence type="ECO:0000313" key="3">
    <source>
        <dbReference type="EMBL" id="NYH86339.1"/>
    </source>
</evidence>
<dbReference type="STRING" id="504797.SAMN05421678_12751"/>
<dbReference type="EMBL" id="FOOI01000027">
    <property type="protein sequence ID" value="SFH66953.1"/>
    <property type="molecule type" value="Genomic_DNA"/>
</dbReference>
<organism evidence="4 5">
    <name type="scientific">Actinopolymorpha cephalotaxi</name>
    <dbReference type="NCBI Taxonomy" id="504797"/>
    <lineage>
        <taxon>Bacteria</taxon>
        <taxon>Bacillati</taxon>
        <taxon>Actinomycetota</taxon>
        <taxon>Actinomycetes</taxon>
        <taxon>Propionibacteriales</taxon>
        <taxon>Actinopolymorphaceae</taxon>
        <taxon>Actinopolymorpha</taxon>
    </lineage>
</organism>
<evidence type="ECO:0000256" key="1">
    <source>
        <dbReference type="SAM" id="MobiDB-lite"/>
    </source>
</evidence>
<evidence type="ECO:0000313" key="6">
    <source>
        <dbReference type="Proteomes" id="UP000533017"/>
    </source>
</evidence>